<dbReference type="EMBL" id="LKMD01000102">
    <property type="protein sequence ID" value="PIA97247.1"/>
    <property type="molecule type" value="Genomic_DNA"/>
</dbReference>
<protein>
    <submittedName>
        <fullName evidence="4">Bifunctional epoxide hydrolase 2</fullName>
    </submittedName>
</protein>
<evidence type="ECO:0000259" key="3">
    <source>
        <dbReference type="Pfam" id="PF00561"/>
    </source>
</evidence>
<evidence type="ECO:0000256" key="1">
    <source>
        <dbReference type="ARBA" id="ARBA00022801"/>
    </source>
</evidence>
<reference evidence="4 6" key="1">
    <citation type="submission" date="2015-10" db="EMBL/GenBank/DDBJ databases">
        <title>The cercosporin biosynthetic gene cluster was horizontally transferred to several fungal lineages and shown to be expanded in Cercospora beticola based on microsynteny with recipient genomes.</title>
        <authorList>
            <person name="De Jonge R."/>
            <person name="Ebert M.K."/>
            <person name="Suttle J.C."/>
            <person name="Jurick Ii W.M."/>
            <person name="Secor G.A."/>
            <person name="Thomma B.P."/>
            <person name="Van De Peer Y."/>
            <person name="Bolton M.D."/>
        </authorList>
    </citation>
    <scope>NUCLEOTIDE SEQUENCE [LARGE SCALE GENOMIC DNA]</scope>
    <source>
        <strain evidence="4 6">09-40</strain>
    </source>
</reference>
<dbReference type="PANTHER" id="PTHR43329">
    <property type="entry name" value="EPOXIDE HYDROLASE"/>
    <property type="match status" value="1"/>
</dbReference>
<dbReference type="Pfam" id="PF00561">
    <property type="entry name" value="Abhydrolase_1"/>
    <property type="match status" value="1"/>
</dbReference>
<proteinExistence type="inferred from homology"/>
<dbReference type="InterPro" id="IPR000639">
    <property type="entry name" value="Epox_hydrolase-like"/>
</dbReference>
<dbReference type="SUPFAM" id="SSF53474">
    <property type="entry name" value="alpha/beta-Hydrolases"/>
    <property type="match status" value="1"/>
</dbReference>
<evidence type="ECO:0000256" key="2">
    <source>
        <dbReference type="ARBA" id="ARBA00038334"/>
    </source>
</evidence>
<dbReference type="InterPro" id="IPR029058">
    <property type="entry name" value="AB_hydrolase_fold"/>
</dbReference>
<sequence>MDLLQKKELDTSRGFRYRYYVSSVQDADTSKPTLLLCHGWPDSAELWQYIIPRLLKTKNRIIAPDLLGAGGTSQPTDPAAFEIKAMVQDVNEILKAENVTGKIIPVGHDWGSYFAQRVYMLNGDRSVGVITLNVAWMPPFAQPFDLDAFNELTTNMVGYPVYAYWELFADPKVGEVMDDKLESLWHAIHGDQDEWMKKLFCSHGAIKKFIEEGRTDVPLKPYAKDQKLHDEWIANKKATGMTSQCAWYRAYNENYNLETEKALDGKVHTPYLFIGCDGDAVCRTDNIERGKQLGLVPEDKLTLRELHAAHWSPYEVPDQVAEAMLEWLRANNFSAEQSVP</sequence>
<dbReference type="AlphaFoldDB" id="A0A2G5HXG4"/>
<accession>A0A2G5HXG4</accession>
<evidence type="ECO:0000313" key="4">
    <source>
        <dbReference type="EMBL" id="PIA97247.1"/>
    </source>
</evidence>
<dbReference type="InterPro" id="IPR000073">
    <property type="entry name" value="AB_hydrolase_1"/>
</dbReference>
<dbReference type="PRINTS" id="PR00412">
    <property type="entry name" value="EPOXHYDRLASE"/>
</dbReference>
<evidence type="ECO:0000313" key="7">
    <source>
        <dbReference type="Proteomes" id="UP001302367"/>
    </source>
</evidence>
<dbReference type="GO" id="GO:0016787">
    <property type="term" value="F:hydrolase activity"/>
    <property type="evidence" value="ECO:0007669"/>
    <property type="project" value="UniProtKB-KW"/>
</dbReference>
<dbReference type="OrthoDB" id="284184at2759"/>
<keyword evidence="1 4" id="KW-0378">Hydrolase</keyword>
<evidence type="ECO:0000313" key="5">
    <source>
        <dbReference type="EMBL" id="WPA98796.1"/>
    </source>
</evidence>
<dbReference type="Proteomes" id="UP000230605">
    <property type="component" value="Chromosome 2"/>
</dbReference>
<organism evidence="4 6">
    <name type="scientific">Cercospora beticola</name>
    <name type="common">Sugarbeet leaf spot fungus</name>
    <dbReference type="NCBI Taxonomy" id="122368"/>
    <lineage>
        <taxon>Eukaryota</taxon>
        <taxon>Fungi</taxon>
        <taxon>Dikarya</taxon>
        <taxon>Ascomycota</taxon>
        <taxon>Pezizomycotina</taxon>
        <taxon>Dothideomycetes</taxon>
        <taxon>Dothideomycetidae</taxon>
        <taxon>Mycosphaerellales</taxon>
        <taxon>Mycosphaerellaceae</taxon>
        <taxon>Cercospora</taxon>
    </lineage>
</organism>
<comment type="similarity">
    <text evidence="2">Belongs to the AB hydrolase superfamily. Epoxide hydrolase family.</text>
</comment>
<name>A0A2G5HXG4_CERBT</name>
<reference evidence="5 7" key="2">
    <citation type="submission" date="2023-09" db="EMBL/GenBank/DDBJ databases">
        <title>Complete-Gapless Cercospora beticola genome.</title>
        <authorList>
            <person name="Wyatt N.A."/>
            <person name="Spanner R.E."/>
            <person name="Bolton M.D."/>
        </authorList>
    </citation>
    <scope>NUCLEOTIDE SEQUENCE [LARGE SCALE GENOMIC DNA]</scope>
    <source>
        <strain evidence="5">Cb09-40</strain>
    </source>
</reference>
<evidence type="ECO:0000313" key="6">
    <source>
        <dbReference type="Proteomes" id="UP000230605"/>
    </source>
</evidence>
<dbReference type="EMBL" id="CP134185">
    <property type="protein sequence ID" value="WPA98796.1"/>
    <property type="molecule type" value="Genomic_DNA"/>
</dbReference>
<gene>
    <name evidence="4" type="ORF">CB0940_06180</name>
    <name evidence="5" type="ORF">RHO25_003409</name>
</gene>
<feature type="domain" description="AB hydrolase-1" evidence="3">
    <location>
        <begin position="32"/>
        <end position="314"/>
    </location>
</feature>
<keyword evidence="7" id="KW-1185">Reference proteome</keyword>
<dbReference type="Gene3D" id="3.40.50.1820">
    <property type="entry name" value="alpha/beta hydrolase"/>
    <property type="match status" value="1"/>
</dbReference>
<dbReference type="Proteomes" id="UP001302367">
    <property type="component" value="Chromosome 2"/>
</dbReference>